<sequence>MKIGDKVKFYLSLEIRTGVIVDFWYSSIFKNKKRYAAKDDLGGFIHAGYKEDFEVIPKENK</sequence>
<organism evidence="1">
    <name type="scientific">marine sediment metagenome</name>
    <dbReference type="NCBI Taxonomy" id="412755"/>
    <lineage>
        <taxon>unclassified sequences</taxon>
        <taxon>metagenomes</taxon>
        <taxon>ecological metagenomes</taxon>
    </lineage>
</organism>
<name>A0A0F9FXF8_9ZZZZ</name>
<proteinExistence type="predicted"/>
<dbReference type="AlphaFoldDB" id="A0A0F9FXF8"/>
<dbReference type="EMBL" id="LAZR01019823">
    <property type="protein sequence ID" value="KKL91104.1"/>
    <property type="molecule type" value="Genomic_DNA"/>
</dbReference>
<comment type="caution">
    <text evidence="1">The sequence shown here is derived from an EMBL/GenBank/DDBJ whole genome shotgun (WGS) entry which is preliminary data.</text>
</comment>
<protein>
    <submittedName>
        <fullName evidence="1">Uncharacterized protein</fullName>
    </submittedName>
</protein>
<reference evidence="1" key="1">
    <citation type="journal article" date="2015" name="Nature">
        <title>Complex archaea that bridge the gap between prokaryotes and eukaryotes.</title>
        <authorList>
            <person name="Spang A."/>
            <person name="Saw J.H."/>
            <person name="Jorgensen S.L."/>
            <person name="Zaremba-Niedzwiedzka K."/>
            <person name="Martijn J."/>
            <person name="Lind A.E."/>
            <person name="van Eijk R."/>
            <person name="Schleper C."/>
            <person name="Guy L."/>
            <person name="Ettema T.J."/>
        </authorList>
    </citation>
    <scope>NUCLEOTIDE SEQUENCE</scope>
</reference>
<gene>
    <name evidence="1" type="ORF">LCGC14_1898010</name>
</gene>
<evidence type="ECO:0000313" key="1">
    <source>
        <dbReference type="EMBL" id="KKL91104.1"/>
    </source>
</evidence>
<accession>A0A0F9FXF8</accession>